<evidence type="ECO:0000256" key="6">
    <source>
        <dbReference type="ARBA" id="ARBA00023242"/>
    </source>
</evidence>
<organism evidence="12 13">
    <name type="scientific">Aphanomyces euteiches</name>
    <dbReference type="NCBI Taxonomy" id="100861"/>
    <lineage>
        <taxon>Eukaryota</taxon>
        <taxon>Sar</taxon>
        <taxon>Stramenopiles</taxon>
        <taxon>Oomycota</taxon>
        <taxon>Saprolegniomycetes</taxon>
        <taxon>Saprolegniales</taxon>
        <taxon>Verrucalvaceae</taxon>
        <taxon>Aphanomyces</taxon>
    </lineage>
</organism>
<feature type="compositionally biased region" description="Basic and acidic residues" evidence="9">
    <location>
        <begin position="70"/>
        <end position="101"/>
    </location>
</feature>
<evidence type="ECO:0000259" key="10">
    <source>
        <dbReference type="Pfam" id="PF07106"/>
    </source>
</evidence>
<reference evidence="12 13" key="1">
    <citation type="submission" date="2019-07" db="EMBL/GenBank/DDBJ databases">
        <title>Genomics analysis of Aphanomyces spp. identifies a new class of oomycete effector associated with host adaptation.</title>
        <authorList>
            <person name="Gaulin E."/>
        </authorList>
    </citation>
    <scope>NUCLEOTIDE SEQUENCE [LARGE SCALE GENOMIC DNA]</scope>
    <source>
        <strain evidence="12 13">ATCC 201684</strain>
    </source>
</reference>
<evidence type="ECO:0000256" key="7">
    <source>
        <dbReference type="ARBA" id="ARBA00023254"/>
    </source>
</evidence>
<dbReference type="GO" id="GO:0000709">
    <property type="term" value="P:meiotic joint molecule formation"/>
    <property type="evidence" value="ECO:0007669"/>
    <property type="project" value="TreeGrafter"/>
</dbReference>
<dbReference type="EMBL" id="VJMJ01000005">
    <property type="protein sequence ID" value="KAF0744871.1"/>
    <property type="molecule type" value="Genomic_DNA"/>
</dbReference>
<dbReference type="PANTHER" id="PTHR15938">
    <property type="entry name" value="TBP-1 INTERACTING PROTEIN"/>
    <property type="match status" value="1"/>
</dbReference>
<dbReference type="VEuPathDB" id="FungiDB:AeMF1_012082"/>
<comment type="caution">
    <text evidence="12">The sequence shown here is derived from an EMBL/GenBank/DDBJ whole genome shotgun (WGS) entry which is preliminary data.</text>
</comment>
<dbReference type="GO" id="GO:0120231">
    <property type="term" value="C:DNA recombinase auxiliary factor complex"/>
    <property type="evidence" value="ECO:0007669"/>
    <property type="project" value="TreeGrafter"/>
</dbReference>
<evidence type="ECO:0000256" key="8">
    <source>
        <dbReference type="SAM" id="Coils"/>
    </source>
</evidence>
<keyword evidence="4 8" id="KW-0175">Coiled coil</keyword>
<comment type="similarity">
    <text evidence="2">Belongs to the HOP2 family.</text>
</comment>
<feature type="domain" description="Homologous-pairing protein 2 winged helix" evidence="10">
    <location>
        <begin position="108"/>
        <end position="168"/>
    </location>
</feature>
<evidence type="ECO:0000256" key="4">
    <source>
        <dbReference type="ARBA" id="ARBA00023054"/>
    </source>
</evidence>
<evidence type="ECO:0000256" key="1">
    <source>
        <dbReference type="ARBA" id="ARBA00004123"/>
    </source>
</evidence>
<accession>A0A6G0XWT6</accession>
<evidence type="ECO:0000256" key="9">
    <source>
        <dbReference type="SAM" id="MobiDB-lite"/>
    </source>
</evidence>
<dbReference type="Gene3D" id="1.10.10.10">
    <property type="entry name" value="Winged helix-like DNA-binding domain superfamily/Winged helix DNA-binding domain"/>
    <property type="match status" value="1"/>
</dbReference>
<dbReference type="Pfam" id="PF18517">
    <property type="entry name" value="LZ3wCH"/>
    <property type="match status" value="1"/>
</dbReference>
<evidence type="ECO:0000256" key="5">
    <source>
        <dbReference type="ARBA" id="ARBA00023172"/>
    </source>
</evidence>
<dbReference type="PANTHER" id="PTHR15938:SF0">
    <property type="entry name" value="HOMOLOGOUS-PAIRING PROTEIN 2 HOMOLOG"/>
    <property type="match status" value="1"/>
</dbReference>
<dbReference type="Proteomes" id="UP000481153">
    <property type="component" value="Unassembled WGS sequence"/>
</dbReference>
<keyword evidence="6" id="KW-0539">Nucleus</keyword>
<dbReference type="InterPro" id="IPR010776">
    <property type="entry name" value="Hop2_WH_dom"/>
</dbReference>
<feature type="coiled-coil region" evidence="8">
    <location>
        <begin position="187"/>
        <end position="244"/>
    </location>
</feature>
<dbReference type="GO" id="GO:0000794">
    <property type="term" value="C:condensed nuclear chromosome"/>
    <property type="evidence" value="ECO:0007669"/>
    <property type="project" value="TreeGrafter"/>
</dbReference>
<keyword evidence="7" id="KW-0469">Meiosis</keyword>
<dbReference type="GO" id="GO:0010774">
    <property type="term" value="P:meiotic strand invasion involved in reciprocal meiotic recombination"/>
    <property type="evidence" value="ECO:0007669"/>
    <property type="project" value="TreeGrafter"/>
</dbReference>
<dbReference type="GO" id="GO:0007129">
    <property type="term" value="P:homologous chromosome pairing at meiosis"/>
    <property type="evidence" value="ECO:0007669"/>
    <property type="project" value="TreeGrafter"/>
</dbReference>
<evidence type="ECO:0000256" key="3">
    <source>
        <dbReference type="ARBA" id="ARBA00016093"/>
    </source>
</evidence>
<proteinExistence type="inferred from homology"/>
<feature type="domain" description="Leucine zipper with capping helix" evidence="11">
    <location>
        <begin position="251"/>
        <end position="306"/>
    </location>
</feature>
<dbReference type="GO" id="GO:0003690">
    <property type="term" value="F:double-stranded DNA binding"/>
    <property type="evidence" value="ECO:0007669"/>
    <property type="project" value="TreeGrafter"/>
</dbReference>
<feature type="region of interest" description="Disordered" evidence="9">
    <location>
        <begin position="1"/>
        <end position="105"/>
    </location>
</feature>
<feature type="compositionally biased region" description="Acidic residues" evidence="9">
    <location>
        <begin position="1"/>
        <end position="20"/>
    </location>
</feature>
<dbReference type="AlphaFoldDB" id="A0A6G0XWT6"/>
<dbReference type="InterPro" id="IPR036388">
    <property type="entry name" value="WH-like_DNA-bd_sf"/>
</dbReference>
<feature type="compositionally biased region" description="Acidic residues" evidence="9">
    <location>
        <begin position="46"/>
        <end position="55"/>
    </location>
</feature>
<evidence type="ECO:0000256" key="2">
    <source>
        <dbReference type="ARBA" id="ARBA00007922"/>
    </source>
</evidence>
<evidence type="ECO:0000259" key="11">
    <source>
        <dbReference type="Pfam" id="PF18517"/>
    </source>
</evidence>
<evidence type="ECO:0000313" key="12">
    <source>
        <dbReference type="EMBL" id="KAF0744871.1"/>
    </source>
</evidence>
<protein>
    <recommendedName>
        <fullName evidence="3">Homologous-pairing protein 2 homolog</fullName>
    </recommendedName>
</protein>
<dbReference type="Pfam" id="PF07106">
    <property type="entry name" value="WHD_TBPIP"/>
    <property type="match status" value="1"/>
</dbReference>
<gene>
    <name evidence="12" type="ORF">Ae201684_000704</name>
</gene>
<keyword evidence="5" id="KW-0233">DNA recombination</keyword>
<dbReference type="InterPro" id="IPR040661">
    <property type="entry name" value="LZ3wCH"/>
</dbReference>
<name>A0A6G0XWT6_9STRA</name>
<keyword evidence="13" id="KW-1185">Reference proteome</keyword>
<sequence>MSDEDFSEDDIAFESDDDFEPASPPPKKGKSPSTSSKKRSKKNESDDSDDFDSEMESVKKTPKSTPSTKKPKEDKSKKKEEKPKDSKVKESKPAKEEKPKEILNQSQASEEVAKYLRQTNRPYSVLNVFENLHRRIGKTMLQKILDVLVEQGEINVKTYGKSQIYYYNQRKLPAPSAELLAKTEDSIQTVFEEVSALEKTLKEKEAVLNGLTSQMSDAELTAALADLENEASSLSAKLQQANERNTAPVDPGAKAHLTKSFQKYRTEWLKRKRIVMDAVDQIAEGMEKKRKDVMELCGVESDESVGVKEIPVL</sequence>
<comment type="subcellular location">
    <subcellularLocation>
        <location evidence="1">Nucleus</location>
    </subcellularLocation>
</comment>
<evidence type="ECO:0000313" key="13">
    <source>
        <dbReference type="Proteomes" id="UP000481153"/>
    </source>
</evidence>
<dbReference type="GO" id="GO:0120230">
    <property type="term" value="F:recombinase activator activity"/>
    <property type="evidence" value="ECO:0007669"/>
    <property type="project" value="TreeGrafter"/>
</dbReference>